<feature type="region of interest" description="Disordered" evidence="18">
    <location>
        <begin position="745"/>
        <end position="869"/>
    </location>
</feature>
<dbReference type="SMART" id="SM01203">
    <property type="entry name" value="DUF3585"/>
    <property type="match status" value="1"/>
</dbReference>
<dbReference type="InterPro" id="IPR001715">
    <property type="entry name" value="CH_dom"/>
</dbReference>
<evidence type="ECO:0000256" key="11">
    <source>
        <dbReference type="ARBA" id="ARBA00023002"/>
    </source>
</evidence>
<dbReference type="EC" id="1.14.13.225" evidence="4"/>
<evidence type="ECO:0000256" key="9">
    <source>
        <dbReference type="ARBA" id="ARBA00022833"/>
    </source>
</evidence>
<feature type="compositionally biased region" description="Basic residues" evidence="18">
    <location>
        <begin position="757"/>
        <end position="770"/>
    </location>
</feature>
<dbReference type="PROSITE" id="PS50021">
    <property type="entry name" value="CH"/>
    <property type="match status" value="1"/>
</dbReference>
<evidence type="ECO:0000256" key="4">
    <source>
        <dbReference type="ARBA" id="ARBA00012709"/>
    </source>
</evidence>
<evidence type="ECO:0000256" key="18">
    <source>
        <dbReference type="SAM" id="MobiDB-lite"/>
    </source>
</evidence>
<organism evidence="22">
    <name type="scientific">Amphimedon queenslandica</name>
    <name type="common">Sponge</name>
    <dbReference type="NCBI Taxonomy" id="400682"/>
    <lineage>
        <taxon>Eukaryota</taxon>
        <taxon>Metazoa</taxon>
        <taxon>Porifera</taxon>
        <taxon>Demospongiae</taxon>
        <taxon>Heteroscleromorpha</taxon>
        <taxon>Haplosclerida</taxon>
        <taxon>Niphatidae</taxon>
        <taxon>Amphimedon</taxon>
    </lineage>
</organism>
<evidence type="ECO:0000256" key="13">
    <source>
        <dbReference type="ARBA" id="ARBA00023038"/>
    </source>
</evidence>
<evidence type="ECO:0000259" key="21">
    <source>
        <dbReference type="PROSITE" id="PS51848"/>
    </source>
</evidence>
<proteinExistence type="inferred from homology"/>
<feature type="domain" description="BMERB" evidence="21">
    <location>
        <begin position="1140"/>
        <end position="1287"/>
    </location>
</feature>
<dbReference type="SMART" id="SM00033">
    <property type="entry name" value="CH"/>
    <property type="match status" value="1"/>
</dbReference>
<feature type="compositionally biased region" description="Polar residues" evidence="18">
    <location>
        <begin position="745"/>
        <end position="756"/>
    </location>
</feature>
<feature type="coiled-coil region" evidence="17">
    <location>
        <begin position="1217"/>
        <end position="1270"/>
    </location>
</feature>
<dbReference type="Gene3D" id="2.10.110.10">
    <property type="entry name" value="Cysteine Rich Protein"/>
    <property type="match status" value="1"/>
</dbReference>
<keyword evidence="8" id="KW-0274">FAD</keyword>
<name>A0A1X7VDM0_AMPQE</name>
<keyword evidence="6" id="KW-0285">Flavoprotein</keyword>
<dbReference type="InterPro" id="IPR022735">
    <property type="entry name" value="bMERB_dom"/>
</dbReference>
<feature type="compositionally biased region" description="Low complexity" evidence="18">
    <location>
        <begin position="1022"/>
        <end position="1032"/>
    </location>
</feature>
<dbReference type="InterPro" id="IPR036872">
    <property type="entry name" value="CH_dom_sf"/>
</dbReference>
<comment type="similarity">
    <text evidence="3">Belongs to the Mical family.</text>
</comment>
<dbReference type="eggNOG" id="KOG1700">
    <property type="taxonomic scope" value="Eukaryota"/>
</dbReference>
<keyword evidence="23" id="KW-1185">Reference proteome</keyword>
<feature type="compositionally biased region" description="Basic and acidic residues" evidence="18">
    <location>
        <begin position="805"/>
        <end position="822"/>
    </location>
</feature>
<keyword evidence="17" id="KW-0175">Coiled coil</keyword>
<dbReference type="PROSITE" id="PS00478">
    <property type="entry name" value="LIM_DOMAIN_1"/>
    <property type="match status" value="1"/>
</dbReference>
<keyword evidence="5" id="KW-0963">Cytoplasm</keyword>
<dbReference type="KEGG" id="aqu:105311991"/>
<evidence type="ECO:0000256" key="3">
    <source>
        <dbReference type="ARBA" id="ARBA00008223"/>
    </source>
</evidence>
<feature type="compositionally biased region" description="Polar residues" evidence="18">
    <location>
        <begin position="783"/>
        <end position="795"/>
    </location>
</feature>
<dbReference type="GO" id="GO:0005737">
    <property type="term" value="C:cytoplasm"/>
    <property type="evidence" value="ECO:0007669"/>
    <property type="project" value="UniProtKB-SubCell"/>
</dbReference>
<dbReference type="CDD" id="cd09358">
    <property type="entry name" value="LIM_Mical_like"/>
    <property type="match status" value="1"/>
</dbReference>
<dbReference type="Gene3D" id="1.10.418.10">
    <property type="entry name" value="Calponin-like domain"/>
    <property type="match status" value="1"/>
</dbReference>
<evidence type="ECO:0000256" key="10">
    <source>
        <dbReference type="ARBA" id="ARBA00022857"/>
    </source>
</evidence>
<evidence type="ECO:0000256" key="14">
    <source>
        <dbReference type="ARBA" id="ARBA00023203"/>
    </source>
</evidence>
<evidence type="ECO:0000259" key="20">
    <source>
        <dbReference type="PROSITE" id="PS50023"/>
    </source>
</evidence>
<evidence type="ECO:0000256" key="17">
    <source>
        <dbReference type="SAM" id="Coils"/>
    </source>
</evidence>
<evidence type="ECO:0000256" key="2">
    <source>
        <dbReference type="ARBA" id="ARBA00004496"/>
    </source>
</evidence>
<dbReference type="PROSITE" id="PS50023">
    <property type="entry name" value="LIM_DOMAIN_2"/>
    <property type="match status" value="1"/>
</dbReference>
<feature type="compositionally biased region" description="Low complexity" evidence="18">
    <location>
        <begin position="1056"/>
        <end position="1072"/>
    </location>
</feature>
<feature type="compositionally biased region" description="Pro residues" evidence="18">
    <location>
        <begin position="505"/>
        <end position="525"/>
    </location>
</feature>
<comment type="subcellular location">
    <subcellularLocation>
        <location evidence="2">Cytoplasm</location>
    </subcellularLocation>
</comment>
<protein>
    <recommendedName>
        <fullName evidence="4">F-actin monooxygenase</fullName>
        <ecNumber evidence="4">1.14.13.225</ecNumber>
    </recommendedName>
</protein>
<dbReference type="SUPFAM" id="SSF51905">
    <property type="entry name" value="FAD/NAD(P)-binding domain"/>
    <property type="match status" value="1"/>
</dbReference>
<feature type="compositionally biased region" description="Low complexity" evidence="18">
    <location>
        <begin position="828"/>
        <end position="841"/>
    </location>
</feature>
<dbReference type="InterPro" id="IPR050540">
    <property type="entry name" value="F-actin_Monoox_Mical"/>
</dbReference>
<dbReference type="Pfam" id="PF25413">
    <property type="entry name" value="Rossman_Mical"/>
    <property type="match status" value="1"/>
</dbReference>
<dbReference type="EnsemblMetazoa" id="XM_011404273.2">
    <property type="protein sequence ID" value="XP_011402575.1"/>
    <property type="gene ID" value="LOC105311991"/>
</dbReference>
<gene>
    <name evidence="22" type="primary">105311991</name>
</gene>
<dbReference type="Gene3D" id="3.50.50.60">
    <property type="entry name" value="FAD/NAD(P)-binding domain"/>
    <property type="match status" value="1"/>
</dbReference>
<evidence type="ECO:0000256" key="8">
    <source>
        <dbReference type="ARBA" id="ARBA00022827"/>
    </source>
</evidence>
<feature type="compositionally biased region" description="Basic residues" evidence="18">
    <location>
        <begin position="1084"/>
        <end position="1093"/>
    </location>
</feature>
<evidence type="ECO:0000256" key="12">
    <source>
        <dbReference type="ARBA" id="ARBA00023033"/>
    </source>
</evidence>
<keyword evidence="14" id="KW-0009">Actin-binding</keyword>
<reference evidence="23" key="1">
    <citation type="journal article" date="2010" name="Nature">
        <title>The Amphimedon queenslandica genome and the evolution of animal complexity.</title>
        <authorList>
            <person name="Srivastava M."/>
            <person name="Simakov O."/>
            <person name="Chapman J."/>
            <person name="Fahey B."/>
            <person name="Gauthier M.E."/>
            <person name="Mitros T."/>
            <person name="Richards G.S."/>
            <person name="Conaco C."/>
            <person name="Dacre M."/>
            <person name="Hellsten U."/>
            <person name="Larroux C."/>
            <person name="Putnam N.H."/>
            <person name="Stanke M."/>
            <person name="Adamska M."/>
            <person name="Darling A."/>
            <person name="Degnan S.M."/>
            <person name="Oakley T.H."/>
            <person name="Plachetzki D.C."/>
            <person name="Zhai Y."/>
            <person name="Adamski M."/>
            <person name="Calcino A."/>
            <person name="Cummins S.F."/>
            <person name="Goodstein D.M."/>
            <person name="Harris C."/>
            <person name="Jackson D.J."/>
            <person name="Leys S.P."/>
            <person name="Shu S."/>
            <person name="Woodcroft B.J."/>
            <person name="Vervoort M."/>
            <person name="Kosik K.S."/>
            <person name="Manning G."/>
            <person name="Degnan B.M."/>
            <person name="Rokhsar D.S."/>
        </authorList>
    </citation>
    <scope>NUCLEOTIDE SEQUENCE [LARGE SCALE GENOMIC DNA]</scope>
</reference>
<comment type="catalytic activity">
    <reaction evidence="15">
        <text>L-methionyl-[F-actin] + NADPH + O2 + H(+) = L-methionyl-(R)-S-oxide-[F-actin] + NADP(+) + H2O</text>
        <dbReference type="Rhea" id="RHEA:51308"/>
        <dbReference type="Rhea" id="RHEA-COMP:12953"/>
        <dbReference type="Rhea" id="RHEA-COMP:12956"/>
        <dbReference type="ChEBI" id="CHEBI:15377"/>
        <dbReference type="ChEBI" id="CHEBI:15378"/>
        <dbReference type="ChEBI" id="CHEBI:15379"/>
        <dbReference type="ChEBI" id="CHEBI:16044"/>
        <dbReference type="ChEBI" id="CHEBI:45764"/>
        <dbReference type="ChEBI" id="CHEBI:57783"/>
        <dbReference type="ChEBI" id="CHEBI:58349"/>
        <dbReference type="EC" id="1.14.13.225"/>
    </reaction>
</comment>
<dbReference type="Pfam" id="PF12130">
    <property type="entry name" value="bMERB_dom"/>
    <property type="match status" value="1"/>
</dbReference>
<feature type="compositionally biased region" description="Basic and acidic residues" evidence="18">
    <location>
        <begin position="1288"/>
        <end position="1300"/>
    </location>
</feature>
<feature type="compositionally biased region" description="Basic and acidic residues" evidence="18">
    <location>
        <begin position="1314"/>
        <end position="1328"/>
    </location>
</feature>
<evidence type="ECO:0000313" key="23">
    <source>
        <dbReference type="Proteomes" id="UP000007879"/>
    </source>
</evidence>
<dbReference type="Pfam" id="PF00307">
    <property type="entry name" value="CH"/>
    <property type="match status" value="1"/>
</dbReference>
<feature type="domain" description="Calponin-homology (CH)" evidence="19">
    <location>
        <begin position="631"/>
        <end position="735"/>
    </location>
</feature>
<dbReference type="PROSITE" id="PS51848">
    <property type="entry name" value="BMERB"/>
    <property type="match status" value="1"/>
</dbReference>
<feature type="compositionally biased region" description="Polar residues" evidence="18">
    <location>
        <begin position="842"/>
        <end position="861"/>
    </location>
</feature>
<dbReference type="SUPFAM" id="SSF57716">
    <property type="entry name" value="Glucocorticoid receptor-like (DNA-binding domain)"/>
    <property type="match status" value="2"/>
</dbReference>
<dbReference type="InterPro" id="IPR057494">
    <property type="entry name" value="Rossman_Mical"/>
</dbReference>
<dbReference type="EnsemblMetazoa" id="Aqu2.1.37607_001">
    <property type="protein sequence ID" value="Aqu2.1.37607_001"/>
    <property type="gene ID" value="Aqu2.1.37607"/>
</dbReference>
<feature type="compositionally biased region" description="Basic and acidic residues" evidence="18">
    <location>
        <begin position="1033"/>
        <end position="1042"/>
    </location>
</feature>
<evidence type="ECO:0000256" key="1">
    <source>
        <dbReference type="ARBA" id="ARBA00001974"/>
    </source>
</evidence>
<feature type="coiled-coil region" evidence="17">
    <location>
        <begin position="1150"/>
        <end position="1187"/>
    </location>
</feature>
<evidence type="ECO:0000256" key="6">
    <source>
        <dbReference type="ARBA" id="ARBA00022630"/>
    </source>
</evidence>
<dbReference type="SUPFAM" id="SSF47576">
    <property type="entry name" value="Calponin-homology domain, CH-domain"/>
    <property type="match status" value="1"/>
</dbReference>
<dbReference type="PANTHER" id="PTHR23167:SF54">
    <property type="entry name" value="[F-ACTIN]-MONOOXYGENASE MICAL"/>
    <property type="match status" value="1"/>
</dbReference>
<feature type="domain" description="LIM zinc-binding" evidence="20">
    <location>
        <begin position="878"/>
        <end position="944"/>
    </location>
</feature>
<feature type="compositionally biased region" description="Low complexity" evidence="18">
    <location>
        <begin position="540"/>
        <end position="564"/>
    </location>
</feature>
<feature type="region of interest" description="Disordered" evidence="18">
    <location>
        <begin position="954"/>
        <end position="1122"/>
    </location>
</feature>
<comment type="cofactor">
    <cofactor evidence="1">
        <name>FAD</name>
        <dbReference type="ChEBI" id="CHEBI:57692"/>
    </cofactor>
</comment>
<keyword evidence="10" id="KW-0521">NADP</keyword>
<dbReference type="GO" id="GO:0120501">
    <property type="term" value="F:F-actin monooxygenase activity"/>
    <property type="evidence" value="ECO:0007669"/>
    <property type="project" value="UniProtKB-EC"/>
</dbReference>
<feature type="region of interest" description="Disordered" evidence="18">
    <location>
        <begin position="498"/>
        <end position="610"/>
    </location>
</feature>
<dbReference type="InterPro" id="IPR036188">
    <property type="entry name" value="FAD/NAD-bd_sf"/>
</dbReference>
<keyword evidence="9 16" id="KW-0862">Zinc</keyword>
<evidence type="ECO:0000256" key="15">
    <source>
        <dbReference type="ARBA" id="ARBA00049522"/>
    </source>
</evidence>
<evidence type="ECO:0000256" key="5">
    <source>
        <dbReference type="ARBA" id="ARBA00022490"/>
    </source>
</evidence>
<dbReference type="InParanoid" id="A0A1X7VDM0"/>
<feature type="region of interest" description="Disordered" evidence="18">
    <location>
        <begin position="1272"/>
        <end position="1328"/>
    </location>
</feature>
<keyword evidence="11" id="KW-0560">Oxidoreductase</keyword>
<evidence type="ECO:0000259" key="19">
    <source>
        <dbReference type="PROSITE" id="PS50021"/>
    </source>
</evidence>
<evidence type="ECO:0000313" key="22">
    <source>
        <dbReference type="EnsemblMetazoa" id="Aqu2.1.37607_001"/>
    </source>
</evidence>
<dbReference type="GO" id="GO:0046872">
    <property type="term" value="F:metal ion binding"/>
    <property type="evidence" value="ECO:0007669"/>
    <property type="project" value="UniProtKB-KW"/>
</dbReference>
<dbReference type="PANTHER" id="PTHR23167">
    <property type="entry name" value="CALPONIN HOMOLOGY DOMAIN-CONTAINING PROTEIN DDB_G0272472-RELATED"/>
    <property type="match status" value="1"/>
</dbReference>
<accession>A0A1X7VDM0</accession>
<feature type="compositionally biased region" description="Low complexity" evidence="18">
    <location>
        <begin position="572"/>
        <end position="594"/>
    </location>
</feature>
<keyword evidence="13 16" id="KW-0440">LIM domain</keyword>
<keyword evidence="7 16" id="KW-0479">Metal-binding</keyword>
<sequence length="1328" mass="148814">MATSAPVTAGDRDSSEGYRSLVDPAEIFTYFTEKAWDVPQIIGSFSLLKDKLGIDKEAYGVSLYHSLKSKLTHWKAKTLWELLDKKVQLNEYKNQKACQGTSVCVVGCGPVGMRFAIEAALLGCDIVVVEKRPYFSRNNVLHLWPFTIDDLKRLGAKKFYGQFCAGSLDHISIRSLQSILLKTSLMFGVRIYFGIEFVKIKEPGGGRAWHADFLPSNHPLNDIDFSVLVGAEGKNSRIPGFDRKELRAKLALAITANFINHRTQDEAAVQEISGVAFIFNQKFFKDLREDTGIDLENIVYYRDDTHYFIMTAKKDSLLDKGVLIKDYPDVQQLLAPSNRNMKKMCEYAIEAADWSTELPQLDFAMNHKGQPDVDLFDFTSIYQAEYAARAVSRDDTDLLICLVGDSLVQPFWPQGTGCARGFLSAMDAAWMVRGFGEGRKVLELLAERESLFQRLTQTKPDNLSKKFAAYTIDPRTRYPNLNIGIVKPANVKQLYDFDGELDLTPPSPQATPPQPPPPLATPPLATPVNNNVSLAPPEITPTKLTPSKPKTTPSITTPNVTTPPNDIGSKATPTSTTPAIETTPKGTPTITPKRVAPPPPKPLRKTPSRPINQAGQVTRALYGTPESDKVLADKQVIMKWFKEELKDYPNLRINDLARSFRDGMVLCSLIHHYNPTIIPQFSSLSSGNQMTNNKLAFSLLEKHFNIPQLIKPSEMNDPDRLTLFTYLSSVYETFLNLEPLPLASVTSSGATPSSGSKKGKLMRKLSRKNSKSLLSVSPADSWGTDTNSLRRSLSPNKKEQKSRREKKEKVQETIKEKEEKETTPPPAKGGAAATGTETNAKSKGQSGQGPNTPKSAPNVQKTGPRPISTFGSPAVASDICFFCEKKVYLMEKMSANNVFFHRNCFRCSHCNSQLNLGNFAMSKGENGAPGKFFCKPHYRQLFMANPEAINYARSQPEKDKSLSPPPTSPSQSNLPPISEDEVAPAAPNSVVPKDDEEVIEARERKRTLTQKFSDMFRRRSSRSSSKSPSPEKTVPKPKKDENPILYEAPPTPPEESPVTTPTTTKPTITPSVEVTPDTTSSSPFRKRSTKIRGRSGTTPPPRSDGAQHLLNSKKRRGQASLVRPIIAVQDEEDDIAVSERQKQQERFREAQEIQREMSQIELQYEEFEEIAREIEQNLRDAEGTEQEDNFMRAWLNLVSERNALVRRTADLSLQMKLFGLEDRQYELQKEMRELQEKETEENGDEPDPNFERLLEELVEVVQERDQIIQQVESDRVRELDEQAAEEEMMNHRFGEGDSPSRRSATMPVEGGGGGKKERKDKRTSWWPW</sequence>
<dbReference type="GO" id="GO:0003779">
    <property type="term" value="F:actin binding"/>
    <property type="evidence" value="ECO:0007669"/>
    <property type="project" value="UniProtKB-KW"/>
</dbReference>
<dbReference type="SMART" id="SM00132">
    <property type="entry name" value="LIM"/>
    <property type="match status" value="1"/>
</dbReference>
<reference evidence="22" key="2">
    <citation type="submission" date="2017-05" db="UniProtKB">
        <authorList>
            <consortium name="EnsemblMetazoa"/>
        </authorList>
    </citation>
    <scope>IDENTIFICATION</scope>
</reference>
<dbReference type="Proteomes" id="UP000007879">
    <property type="component" value="Unassembled WGS sequence"/>
</dbReference>
<keyword evidence="12" id="KW-0503">Monooxygenase</keyword>
<dbReference type="Pfam" id="PF00412">
    <property type="entry name" value="LIM"/>
    <property type="match status" value="1"/>
</dbReference>
<dbReference type="InterPro" id="IPR001781">
    <property type="entry name" value="Znf_LIM"/>
</dbReference>
<evidence type="ECO:0000256" key="7">
    <source>
        <dbReference type="ARBA" id="ARBA00022723"/>
    </source>
</evidence>
<evidence type="ECO:0000256" key="16">
    <source>
        <dbReference type="PROSITE-ProRule" id="PRU00125"/>
    </source>
</evidence>
<dbReference type="OrthoDB" id="20799at2759"/>